<dbReference type="Proteomes" id="UP000199093">
    <property type="component" value="Unassembled WGS sequence"/>
</dbReference>
<evidence type="ECO:0000313" key="5">
    <source>
        <dbReference type="Proteomes" id="UP000199093"/>
    </source>
</evidence>
<dbReference type="PANTHER" id="PTHR13789">
    <property type="entry name" value="MONOOXYGENASE"/>
    <property type="match status" value="1"/>
</dbReference>
<accession>A0A1G8NXG0</accession>
<feature type="domain" description="FAD-binding" evidence="3">
    <location>
        <begin position="8"/>
        <end position="339"/>
    </location>
</feature>
<evidence type="ECO:0000259" key="3">
    <source>
        <dbReference type="Pfam" id="PF01494"/>
    </source>
</evidence>
<proteinExistence type="predicted"/>
<dbReference type="SUPFAM" id="SSF51905">
    <property type="entry name" value="FAD/NAD(P)-binding domain"/>
    <property type="match status" value="1"/>
</dbReference>
<evidence type="ECO:0000313" key="4">
    <source>
        <dbReference type="EMBL" id="SDI84922.1"/>
    </source>
</evidence>
<dbReference type="PRINTS" id="PR00420">
    <property type="entry name" value="RNGMNOXGNASE"/>
</dbReference>
<sequence>MRLEGRRVVVVGGGIGGLAVALACRQHGAEVLVLEQAQAIEEVGAGIQISPNGLCVLDALGLGQGLRDRACIASAVSLRDHSGGAEVLRLDLSRLAEAGTYHFVHRADLIDLLVEAVRASGAQIRLLQRVVAVRPGAPAQIDLANGDRCGGDLVIGADGLHSAVRGALNGAVAPVFTRQVAWRAVVPNLAGHPPEARVHMGPGRHLVSYPLRGGAQVNLVAVEERSDWVAESWSHLDAPEPMRSAFQDFAPDVQALLGAVERPGLWGLFRHPVARVWQGEGVALLGDAAHPTLPFMAQGANMALEDAWALAACLERDPQPQALARYQHLRRDRCARIVATADGNAWKYHLKNPLIRSAAHLAMGVLGRVAPARMLAQFDWIYRYDVTAEA</sequence>
<dbReference type="GO" id="GO:0004497">
    <property type="term" value="F:monooxygenase activity"/>
    <property type="evidence" value="ECO:0007669"/>
    <property type="project" value="UniProtKB-KW"/>
</dbReference>
<dbReference type="RefSeq" id="WP_089847925.1">
    <property type="nucleotide sequence ID" value="NZ_FNEJ01000011.1"/>
</dbReference>
<dbReference type="GO" id="GO:0071949">
    <property type="term" value="F:FAD binding"/>
    <property type="evidence" value="ECO:0007669"/>
    <property type="project" value="InterPro"/>
</dbReference>
<keyword evidence="5" id="KW-1185">Reference proteome</keyword>
<organism evidence="4 5">
    <name type="scientific">Salipiger marinus</name>
    <dbReference type="NCBI Taxonomy" id="555512"/>
    <lineage>
        <taxon>Bacteria</taxon>
        <taxon>Pseudomonadati</taxon>
        <taxon>Pseudomonadota</taxon>
        <taxon>Alphaproteobacteria</taxon>
        <taxon>Rhodobacterales</taxon>
        <taxon>Roseobacteraceae</taxon>
        <taxon>Salipiger</taxon>
    </lineage>
</organism>
<dbReference type="AlphaFoldDB" id="A0A1G8NXG0"/>
<dbReference type="InterPro" id="IPR036188">
    <property type="entry name" value="FAD/NAD-bd_sf"/>
</dbReference>
<gene>
    <name evidence="4" type="ORF">SAMN04487993_101148</name>
</gene>
<evidence type="ECO:0000256" key="1">
    <source>
        <dbReference type="ARBA" id="ARBA00023002"/>
    </source>
</evidence>
<evidence type="ECO:0000256" key="2">
    <source>
        <dbReference type="ARBA" id="ARBA00023033"/>
    </source>
</evidence>
<dbReference type="PROSITE" id="PS51257">
    <property type="entry name" value="PROKAR_LIPOPROTEIN"/>
    <property type="match status" value="1"/>
</dbReference>
<dbReference type="InterPro" id="IPR002938">
    <property type="entry name" value="FAD-bd"/>
</dbReference>
<dbReference type="OrthoDB" id="4230779at2"/>
<dbReference type="SUPFAM" id="SSF54373">
    <property type="entry name" value="FAD-linked reductases, C-terminal domain"/>
    <property type="match status" value="1"/>
</dbReference>
<reference evidence="5" key="1">
    <citation type="submission" date="2016-10" db="EMBL/GenBank/DDBJ databases">
        <authorList>
            <person name="Varghese N."/>
            <person name="Submissions S."/>
        </authorList>
    </citation>
    <scope>NUCLEOTIDE SEQUENCE [LARGE SCALE GENOMIC DNA]</scope>
    <source>
        <strain evidence="5">DSM 26424</strain>
    </source>
</reference>
<keyword evidence="1" id="KW-0560">Oxidoreductase</keyword>
<dbReference type="EMBL" id="FNEJ01000011">
    <property type="protein sequence ID" value="SDI84922.1"/>
    <property type="molecule type" value="Genomic_DNA"/>
</dbReference>
<keyword evidence="2" id="KW-0503">Monooxygenase</keyword>
<dbReference type="Gene3D" id="3.50.50.60">
    <property type="entry name" value="FAD/NAD(P)-binding domain"/>
    <property type="match status" value="1"/>
</dbReference>
<dbReference type="STRING" id="555512.SAMN04487993_101148"/>
<dbReference type="PANTHER" id="PTHR13789:SF309">
    <property type="entry name" value="PUTATIVE (AFU_ORTHOLOGUE AFUA_6G14510)-RELATED"/>
    <property type="match status" value="1"/>
</dbReference>
<name>A0A1G8NXG0_9RHOB</name>
<dbReference type="InterPro" id="IPR050493">
    <property type="entry name" value="FAD-dep_Monooxygenase_BioMet"/>
</dbReference>
<protein>
    <submittedName>
        <fullName evidence="4">Salicylate hydroxylase</fullName>
    </submittedName>
</protein>
<dbReference type="Pfam" id="PF01494">
    <property type="entry name" value="FAD_binding_3"/>
    <property type="match status" value="1"/>
</dbReference>